<dbReference type="Proteomes" id="UP000198832">
    <property type="component" value="Unassembled WGS sequence"/>
</dbReference>
<evidence type="ECO:0000313" key="2">
    <source>
        <dbReference type="Proteomes" id="UP000198832"/>
    </source>
</evidence>
<proteinExistence type="predicted"/>
<dbReference type="OrthoDB" id="3785371at2"/>
<dbReference type="EMBL" id="FOLB01000012">
    <property type="protein sequence ID" value="SFC83476.1"/>
    <property type="molecule type" value="Genomic_DNA"/>
</dbReference>
<dbReference type="STRING" id="574651.SAMN04487968_11248"/>
<organism evidence="1 2">
    <name type="scientific">Nocardioides terrae</name>
    <dbReference type="NCBI Taxonomy" id="574651"/>
    <lineage>
        <taxon>Bacteria</taxon>
        <taxon>Bacillati</taxon>
        <taxon>Actinomycetota</taxon>
        <taxon>Actinomycetes</taxon>
        <taxon>Propionibacteriales</taxon>
        <taxon>Nocardioidaceae</taxon>
        <taxon>Nocardioides</taxon>
    </lineage>
</organism>
<keyword evidence="2" id="KW-1185">Reference proteome</keyword>
<dbReference type="AlphaFoldDB" id="A0A1I1MEA3"/>
<sequence>MPSPSRAVLALVAALVATGGAVTAGVALRSPEPAPTSHPLATRLASIDTTTAVVRREAWCDDLAAADVHAAVDDSSPKASSWANGDPLGASRDVAHEFGCSWVGASGVTAAGWVFAPPVTVARADELVASAQAQPGCSPLAGAAAFGSPAVALTCTADGATTLSYRGLFGDAWLVCTLGGATASEPDLADRWCASVLRAAG</sequence>
<accession>A0A1I1MEA3</accession>
<reference evidence="1 2" key="1">
    <citation type="submission" date="2016-10" db="EMBL/GenBank/DDBJ databases">
        <authorList>
            <person name="de Groot N.N."/>
        </authorList>
    </citation>
    <scope>NUCLEOTIDE SEQUENCE [LARGE SCALE GENOMIC DNA]</scope>
    <source>
        <strain evidence="1 2">CGMCC 1.7056</strain>
    </source>
</reference>
<evidence type="ECO:0000313" key="1">
    <source>
        <dbReference type="EMBL" id="SFC83476.1"/>
    </source>
</evidence>
<name>A0A1I1MEA3_9ACTN</name>
<dbReference type="RefSeq" id="WP_139230123.1">
    <property type="nucleotide sequence ID" value="NZ_FOLB01000012.1"/>
</dbReference>
<protein>
    <submittedName>
        <fullName evidence="1">Uncharacterized protein</fullName>
    </submittedName>
</protein>
<gene>
    <name evidence="1" type="ORF">SAMN04487968_11248</name>
</gene>